<dbReference type="PANTHER" id="PTHR15901:SF15">
    <property type="entry name" value="TESTICULAR HAPLOID EXPRESSED GENE PROTEIN-LIKE"/>
    <property type="match status" value="1"/>
</dbReference>
<proteinExistence type="predicted"/>
<dbReference type="CTD" id="100506564"/>
<evidence type="ECO:0000313" key="3">
    <source>
        <dbReference type="RefSeq" id="XP_018933688.2"/>
    </source>
</evidence>
<dbReference type="AlphaFoldDB" id="A0A9Q9V2V1"/>
<dbReference type="GeneID" id="109060993"/>
<evidence type="ECO:0000256" key="2">
    <source>
        <dbReference type="SAM" id="MobiDB-lite"/>
    </source>
</evidence>
<sequence>MIFFLSLKEPELKDRISFLAQPKESKTIWATTPWILTWGNQESIRPLSRSALQASPSPRIKALAQPKRDFSLQIQLRKEEEEEERRRMKISRPSSHAVQYENIVRLATPKTRGRSAQEVNYPHSFLCEHDCPIWHVSPSVRNVVVSPRILQLANPKTNHPNFTSNRQNVQTFISYAAQTAKMTSRLEQLSLPKLRKNRHFYNPGRPESPIRTVSRGARNATASARIQALSTPKALSKDYIPPREPTWQP</sequence>
<feature type="region of interest" description="Disordered" evidence="2">
    <location>
        <begin position="202"/>
        <end position="226"/>
    </location>
</feature>
<protein>
    <submittedName>
        <fullName evidence="3">Testicular haploid expressed gene protein-like isoform X1</fullName>
    </submittedName>
</protein>
<dbReference type="RefSeq" id="XP_018933688.2">
    <property type="nucleotide sequence ID" value="XM_019078143.2"/>
</dbReference>
<dbReference type="PANTHER" id="PTHR15901">
    <property type="entry name" value="TESTICULAR HAPLOID EXPRESSED GENE PROTEIN"/>
    <property type="match status" value="1"/>
</dbReference>
<evidence type="ECO:0000256" key="1">
    <source>
        <dbReference type="ARBA" id="ARBA00022737"/>
    </source>
</evidence>
<dbReference type="InterPro" id="IPR006623">
    <property type="entry name" value="THEG"/>
</dbReference>
<accession>A0A9Q9V2V1</accession>
<organism evidence="3">
    <name type="scientific">Cyprinus carpio</name>
    <name type="common">Common carp</name>
    <dbReference type="NCBI Taxonomy" id="7962"/>
    <lineage>
        <taxon>Eukaryota</taxon>
        <taxon>Metazoa</taxon>
        <taxon>Chordata</taxon>
        <taxon>Craniata</taxon>
        <taxon>Vertebrata</taxon>
        <taxon>Euteleostomi</taxon>
        <taxon>Actinopterygii</taxon>
        <taxon>Neopterygii</taxon>
        <taxon>Teleostei</taxon>
        <taxon>Ostariophysi</taxon>
        <taxon>Cypriniformes</taxon>
        <taxon>Cyprinidae</taxon>
        <taxon>Cyprininae</taxon>
        <taxon>Cyprinus</taxon>
    </lineage>
</organism>
<dbReference type="Pfam" id="PF14912">
    <property type="entry name" value="THEG"/>
    <property type="match status" value="3"/>
</dbReference>
<dbReference type="KEGG" id="ccar:109060993"/>
<dbReference type="OrthoDB" id="25466at2759"/>
<gene>
    <name evidence="3" type="primary">LOC109060993</name>
</gene>
<dbReference type="Proteomes" id="UP001155660">
    <property type="component" value="Chromosome A14"/>
</dbReference>
<name>A0A9Q9V2V1_CYPCA</name>
<dbReference type="SMART" id="SM00705">
    <property type="entry name" value="THEG"/>
    <property type="match status" value="6"/>
</dbReference>
<dbReference type="InterPro" id="IPR042401">
    <property type="entry name" value="SPMAP2-like"/>
</dbReference>
<reference evidence="3" key="1">
    <citation type="submission" date="2025-08" db="UniProtKB">
        <authorList>
            <consortium name="RefSeq"/>
        </authorList>
    </citation>
    <scope>IDENTIFICATION</scope>
    <source>
        <tissue evidence="3">Muscle</tissue>
    </source>
</reference>
<keyword evidence="1" id="KW-0677">Repeat</keyword>